<keyword evidence="4" id="KW-1185">Reference proteome</keyword>
<dbReference type="EMBL" id="JARYGZ010000001">
    <property type="protein sequence ID" value="MDH7637285.1"/>
    <property type="molecule type" value="Genomic_DNA"/>
</dbReference>
<evidence type="ECO:0000313" key="3">
    <source>
        <dbReference type="EMBL" id="MDH7637285.1"/>
    </source>
</evidence>
<keyword evidence="1" id="KW-0472">Membrane</keyword>
<name>A0ABT6MW82_9SPHN</name>
<evidence type="ECO:0000313" key="4">
    <source>
        <dbReference type="Proteomes" id="UP001160625"/>
    </source>
</evidence>
<keyword evidence="1" id="KW-1133">Transmembrane helix</keyword>
<organism evidence="3 4">
    <name type="scientific">Sphingomonas oryzagri</name>
    <dbReference type="NCBI Taxonomy" id="3042314"/>
    <lineage>
        <taxon>Bacteria</taxon>
        <taxon>Pseudomonadati</taxon>
        <taxon>Pseudomonadota</taxon>
        <taxon>Alphaproteobacteria</taxon>
        <taxon>Sphingomonadales</taxon>
        <taxon>Sphingomonadaceae</taxon>
        <taxon>Sphingomonas</taxon>
    </lineage>
</organism>
<keyword evidence="1" id="KW-0812">Transmembrane</keyword>
<protein>
    <submittedName>
        <fullName evidence="3">Uncharacterized protein</fullName>
    </submittedName>
</protein>
<comment type="caution">
    <text evidence="3">The sequence shown here is derived from an EMBL/GenBank/DDBJ whole genome shotgun (WGS) entry which is preliminary data.</text>
</comment>
<keyword evidence="2" id="KW-0732">Signal</keyword>
<proteinExistence type="predicted"/>
<evidence type="ECO:0000256" key="1">
    <source>
        <dbReference type="SAM" id="Phobius"/>
    </source>
</evidence>
<accession>A0ABT6MW82</accession>
<gene>
    <name evidence="3" type="ORF">QGN17_00950</name>
</gene>
<feature type="transmembrane region" description="Helical" evidence="1">
    <location>
        <begin position="59"/>
        <end position="82"/>
    </location>
</feature>
<reference evidence="3" key="1">
    <citation type="submission" date="2023-04" db="EMBL/GenBank/DDBJ databases">
        <title>Sphingomonas sp. MAHUQ-71 isolated from rice field.</title>
        <authorList>
            <person name="Huq M.A."/>
        </authorList>
    </citation>
    <scope>NUCLEOTIDE SEQUENCE</scope>
    <source>
        <strain evidence="3">MAHUQ-71</strain>
    </source>
</reference>
<sequence length="92" mass="8536">MGIRTISIAFAAAALIGTSSMAAAPVMPSAAQLSLAPVAGTNLGSTARLGTVKSNRSSSITGGGAVIGVLAAAAVVGGVVAATSNGHSSTSP</sequence>
<dbReference type="Proteomes" id="UP001160625">
    <property type="component" value="Unassembled WGS sequence"/>
</dbReference>
<feature type="chain" id="PRO_5046783211" evidence="2">
    <location>
        <begin position="23"/>
        <end position="92"/>
    </location>
</feature>
<dbReference type="RefSeq" id="WP_281042643.1">
    <property type="nucleotide sequence ID" value="NZ_JARYGZ010000001.1"/>
</dbReference>
<evidence type="ECO:0000256" key="2">
    <source>
        <dbReference type="SAM" id="SignalP"/>
    </source>
</evidence>
<feature type="signal peptide" evidence="2">
    <location>
        <begin position="1"/>
        <end position="22"/>
    </location>
</feature>